<organism evidence="1 2">
    <name type="scientific">Rahnella sikkimica</name>
    <dbReference type="NCBI Taxonomy" id="1805933"/>
    <lineage>
        <taxon>Bacteria</taxon>
        <taxon>Pseudomonadati</taxon>
        <taxon>Pseudomonadota</taxon>
        <taxon>Gammaproteobacteria</taxon>
        <taxon>Enterobacterales</taxon>
        <taxon>Yersiniaceae</taxon>
        <taxon>Rahnella</taxon>
    </lineage>
</organism>
<gene>
    <name evidence="1" type="ORF">BV494_15510</name>
</gene>
<dbReference type="Proteomes" id="UP000239197">
    <property type="component" value="Chromosome"/>
</dbReference>
<accession>A0A2L1UTF6</accession>
<evidence type="ECO:0000313" key="2">
    <source>
        <dbReference type="Proteomes" id="UP000239197"/>
    </source>
</evidence>
<dbReference type="EMBL" id="CP019062">
    <property type="protein sequence ID" value="AVF36246.1"/>
    <property type="molecule type" value="Genomic_DNA"/>
</dbReference>
<dbReference type="OrthoDB" id="6419947at2"/>
<proteinExistence type="predicted"/>
<dbReference type="KEGG" id="rox:BV494_15510"/>
<reference evidence="2" key="1">
    <citation type="submission" date="2017-01" db="EMBL/GenBank/DDBJ databases">
        <title>Genome sequence of Rouxiella sp. ERMR1:05.</title>
        <authorList>
            <person name="Kumar R."/>
            <person name="Singh D."/>
            <person name="Kumar S."/>
        </authorList>
    </citation>
    <scope>NUCLEOTIDE SEQUENCE [LARGE SCALE GENOMIC DNA]</scope>
    <source>
        <strain evidence="2">ERMR1:05</strain>
    </source>
</reference>
<dbReference type="AlphaFoldDB" id="A0A2L1UTF6"/>
<name>A0A2L1UTF6_9GAMM</name>
<evidence type="ECO:0000313" key="1">
    <source>
        <dbReference type="EMBL" id="AVF36246.1"/>
    </source>
</evidence>
<keyword evidence="2" id="KW-1185">Reference proteome</keyword>
<sequence>MPVLIRGDSKMIVLDRSYSTATLARRFEVIDEIHFNNVDMLVIYDEKIPFIAIAEAQTRTDNRGEKRHHVVATLELARRKHDDEILEVREFWEDDKAFQIEGVVVNSGMRDYRLATLLYETLVTKKDLTLMSDNEQYTGGRALWKRLAQDSAGLVIFVLDTAKGQFYPYDGTKMRYDGVSIPESAIWSDHPDKTHRPVVLIAQNSERLSALAAR</sequence>
<protein>
    <submittedName>
        <fullName evidence="1">Uncharacterized protein</fullName>
    </submittedName>
</protein>
<dbReference type="RefSeq" id="WP_104923660.1">
    <property type="nucleotide sequence ID" value="NZ_CP019062.1"/>
</dbReference>